<dbReference type="Gene3D" id="2.160.10.10">
    <property type="entry name" value="Hexapeptide repeat proteins"/>
    <property type="match status" value="1"/>
</dbReference>
<evidence type="ECO:0000259" key="9">
    <source>
        <dbReference type="PROSITE" id="PS50156"/>
    </source>
</evidence>
<keyword evidence="4 8" id="KW-1133">Transmembrane helix</keyword>
<organism evidence="10 11">
    <name type="scientific">Labeo rohita</name>
    <name type="common">Indian major carp</name>
    <name type="synonym">Cyprinus rohita</name>
    <dbReference type="NCBI Taxonomy" id="84645"/>
    <lineage>
        <taxon>Eukaryota</taxon>
        <taxon>Metazoa</taxon>
        <taxon>Chordata</taxon>
        <taxon>Craniata</taxon>
        <taxon>Vertebrata</taxon>
        <taxon>Euteleostomi</taxon>
        <taxon>Actinopterygii</taxon>
        <taxon>Neopterygii</taxon>
        <taxon>Teleostei</taxon>
        <taxon>Ostariophysi</taxon>
        <taxon>Cypriniformes</taxon>
        <taxon>Cyprinidae</taxon>
        <taxon>Labeoninae</taxon>
        <taxon>Labeonini</taxon>
        <taxon>Labeo</taxon>
    </lineage>
</organism>
<feature type="transmembrane region" description="Helical" evidence="8">
    <location>
        <begin position="866"/>
        <end position="886"/>
    </location>
</feature>
<feature type="transmembrane region" description="Helical" evidence="8">
    <location>
        <begin position="1354"/>
        <end position="1375"/>
    </location>
</feature>
<dbReference type="PROSITE" id="PS50156">
    <property type="entry name" value="SSD"/>
    <property type="match status" value="1"/>
</dbReference>
<feature type="transmembrane region" description="Helical" evidence="8">
    <location>
        <begin position="1410"/>
        <end position="1429"/>
    </location>
</feature>
<dbReference type="Proteomes" id="UP000290572">
    <property type="component" value="Unassembled WGS sequence"/>
</dbReference>
<keyword evidence="6" id="KW-0325">Glycoprotein</keyword>
<dbReference type="InterPro" id="IPR000731">
    <property type="entry name" value="SSD"/>
</dbReference>
<dbReference type="InterPro" id="IPR053958">
    <property type="entry name" value="HMGCR/SNAP/NPC1-like_SSD"/>
</dbReference>
<comment type="similarity">
    <text evidence="2">Belongs to the patched family.</text>
</comment>
<keyword evidence="5 8" id="KW-0472">Membrane</keyword>
<feature type="transmembrane region" description="Helical" evidence="8">
    <location>
        <begin position="1079"/>
        <end position="1098"/>
    </location>
</feature>
<reference evidence="10 11" key="1">
    <citation type="submission" date="2018-03" db="EMBL/GenBank/DDBJ databases">
        <title>Draft genome sequence of Rohu Carp (Labeo rohita).</title>
        <authorList>
            <person name="Das P."/>
            <person name="Kushwaha B."/>
            <person name="Joshi C.G."/>
            <person name="Kumar D."/>
            <person name="Nagpure N.S."/>
            <person name="Sahoo L."/>
            <person name="Das S.P."/>
            <person name="Bit A."/>
            <person name="Patnaik S."/>
            <person name="Meher P.K."/>
            <person name="Jayasankar P."/>
            <person name="Koringa P.G."/>
            <person name="Patel N.V."/>
            <person name="Hinsu A.T."/>
            <person name="Kumar R."/>
            <person name="Pandey M."/>
            <person name="Agarwal S."/>
            <person name="Srivastava S."/>
            <person name="Singh M."/>
            <person name="Iquebal M.A."/>
            <person name="Jaiswal S."/>
            <person name="Angadi U.B."/>
            <person name="Kumar N."/>
            <person name="Raza M."/>
            <person name="Shah T.M."/>
            <person name="Rai A."/>
            <person name="Jena J.K."/>
        </authorList>
    </citation>
    <scope>NUCLEOTIDE SEQUENCE [LARGE SCALE GENOMIC DNA]</scope>
    <source>
        <strain evidence="10">DASCIFA01</strain>
        <tissue evidence="10">Testis</tissue>
    </source>
</reference>
<comment type="subcellular location">
    <subcellularLocation>
        <location evidence="1">Membrane</location>
        <topology evidence="1">Multi-pass membrane protein</topology>
    </subcellularLocation>
</comment>
<feature type="compositionally biased region" description="Polar residues" evidence="7">
    <location>
        <begin position="1613"/>
        <end position="1638"/>
    </location>
</feature>
<evidence type="ECO:0000256" key="7">
    <source>
        <dbReference type="SAM" id="MobiDB-lite"/>
    </source>
</evidence>
<dbReference type="SUPFAM" id="SSF53448">
    <property type="entry name" value="Nucleotide-diphospho-sugar transferases"/>
    <property type="match status" value="1"/>
</dbReference>
<dbReference type="PANTHER" id="PTHR46022:SF3">
    <property type="entry name" value="PROTEIN PATCHED HOMOLOG 2"/>
    <property type="match status" value="1"/>
</dbReference>
<feature type="transmembrane region" description="Helical" evidence="8">
    <location>
        <begin position="791"/>
        <end position="810"/>
    </location>
</feature>
<feature type="compositionally biased region" description="Low complexity" evidence="7">
    <location>
        <begin position="1663"/>
        <end position="1683"/>
    </location>
</feature>
<sequence>MKLISCPEKTKLSHIPRVQFAVTSEVSGMELQAVLMAAGGGSRMMDLTYNTPKPLLPVGNRPLIWYPLNLLERVGFEEVIVITTKEVQKALSADQRLKTDVKMRLDVVCIQEEADMGTADALRHIQQKIKTDILVVSCDLITDVALHEVVDLFRAHNATLSMLMSKVHEFTETVPGQKGKKKAGEQRDFVGVDVTGKRLLFMANEADLEEGLVLRKSIMRKHPRMLIKTGLLDAHLYCLKRSVVDFLVQNKSVTSIRGELVPYLVRKQFSKSLNSKNATEDSEKNQKQQDAHHNLELLSTSKDEALLQLARERSCWNDHRGDMSEAYHGGKLRCYVHIMEEGMCYRVNTLAAYIEANRVVPKLFEDPPIHPSAAVSERSLVGSDSIIGPSCQISDKTSIKRSNVGTSTIIKEKVKITNSIIMNGVTIEEGVITNQMSWPLPPLAAVSALGPPDLAQEMWQQLFFKGYFQSTMPQGKAVGQKAPLWIRARFQAFLFSLGCHIQRHCGKVLFIGLLVFGALSVGLRVAAIETDIEKLWVEAGSRVSKELRYTKEKQGEESVFTSQMLIQTPKQEGTNILTQEALLLHLEAALSASKVQVSLYGKGMPDIQWMNLDPLKLMEELSQFTSLEGFREMLDKAQVGHAYMNRPCLDPNDTDCPHSAPNKDPRQVPDIAAELQGGCHGFSKKFMHWQEELILGERVKDSQNALQSAEALQTMFLLMSPKQLYEHFKDDYEIHDINWNEDKATAILESWQRKFVEVVHGSIPQNSSSNVYAFSTTTLNDIMKSFSDVSVIRVAGGYLLMLAYACVTMLRWDCAKSQGAVGLAGVLLVALSVAAGLGLCSLLGLSFNAATTQERTGDCLRRTGTSVALTSINNMIAFFMAALVPIPALRAFSLQAAIVVVFNFAMVLLIFPAILSLDLHRREDKRLDILCCFYSPCSTRVIQIQPQEFSDANDNHQHAPATPTYTGSTITTSTHITTTVQAFTQCDAAGQHIVTILPPTSQISTSPPSMVLSTPTPTADPYGSQLFTTSSSTRDLLAQVEEPKEGRECVPLPFFRWNLSSFAREKYAPLLLKPETKTVVVIVFVALLSLSLYGTTMVHDGLYLTDIVPRDTKEYDFITAQFKYFSFYNMYLVTMDGFDYARSQRQLLQLHNAFNSVKYVVKDSNHKLPRMWLHYFQDWLKGLQATFDADWEAGRITHDSYRNGTEDGALAYKLLIQTGSKKEPFNYSQLTSRRLVDEDGLIPPEVFYIYLTVWVSNDPLGYAASQANFYPHPREWIHDKYDTTGENLRIPAAEPLEFAQFPFYLNGLRQASDFIEAIESVRTICEEFMRQGIQNYPNGYPFLFWEQYIGLRHWFLLSISVVLACTFLVCAILLLNPWTAGVIVFILAMMTVELFGIMGLIGIKLSAIPVVILIASVGIGVEFTVHIALGFLTAIGDRNTRSAVAMEHMFAPVIDGAISTLLGVLMLAGSEFDFIMRYFFAVLAILTLLGILNGLVLLPVLLSLMGPPAEVVPANNANHLQSPSPEPMPPPMNHHGYYAGHIPKGPRQAFSETSDSEYYSETTTTSGIGEEEYKYCDRSAYITSPAQPPTSHILLEASKNPSFPKLTVVKPFNENTSKGQNSESKQNAVNSVSSQITRWDNKHEYQGQRRQHLPSDRTHCPRRTTQCGPGPQPGRGQQQNRTTAPAHSSGALQRPNNAITMVTATASVTVAVHPSLPGSYQGYMHEGFEDNESDSFDDSKRTSQTYGKAAHYKRDSLELQDLDSTEKNQHQANQALGKTLSFSQLSNFKSHY</sequence>
<evidence type="ECO:0000256" key="6">
    <source>
        <dbReference type="ARBA" id="ARBA00023180"/>
    </source>
</evidence>
<feature type="transmembrane region" description="Helical" evidence="8">
    <location>
        <begin position="1381"/>
        <end position="1403"/>
    </location>
</feature>
<evidence type="ECO:0000256" key="3">
    <source>
        <dbReference type="ARBA" id="ARBA00022692"/>
    </source>
</evidence>
<evidence type="ECO:0000313" key="11">
    <source>
        <dbReference type="Proteomes" id="UP000290572"/>
    </source>
</evidence>
<keyword evidence="3 8" id="KW-0812">Transmembrane</keyword>
<dbReference type="STRING" id="84645.A0A498MVG0"/>
<evidence type="ECO:0000256" key="8">
    <source>
        <dbReference type="SAM" id="Phobius"/>
    </source>
</evidence>
<feature type="transmembrane region" description="Helical" evidence="8">
    <location>
        <begin position="1480"/>
        <end position="1502"/>
    </location>
</feature>
<dbReference type="Pfam" id="PF12349">
    <property type="entry name" value="Sterol-sensing"/>
    <property type="match status" value="1"/>
</dbReference>
<dbReference type="SUPFAM" id="SSF82866">
    <property type="entry name" value="Multidrug efflux transporter AcrB transmembrane domain"/>
    <property type="match status" value="2"/>
</dbReference>
<name>A0A498MVG0_LABRO</name>
<evidence type="ECO:0000256" key="1">
    <source>
        <dbReference type="ARBA" id="ARBA00004141"/>
    </source>
</evidence>
<dbReference type="GO" id="GO:0005886">
    <property type="term" value="C:plasma membrane"/>
    <property type="evidence" value="ECO:0007669"/>
    <property type="project" value="TreeGrafter"/>
</dbReference>
<evidence type="ECO:0000256" key="5">
    <source>
        <dbReference type="ARBA" id="ARBA00023136"/>
    </source>
</evidence>
<dbReference type="Gene3D" id="3.90.550.10">
    <property type="entry name" value="Spore Coat Polysaccharide Biosynthesis Protein SpsA, Chain A"/>
    <property type="match status" value="1"/>
</dbReference>
<dbReference type="EMBL" id="QBIY01012632">
    <property type="protein sequence ID" value="RXN20777.1"/>
    <property type="molecule type" value="Genomic_DNA"/>
</dbReference>
<evidence type="ECO:0000256" key="4">
    <source>
        <dbReference type="ARBA" id="ARBA00022989"/>
    </source>
</evidence>
<feature type="domain" description="SSD" evidence="9">
    <location>
        <begin position="790"/>
        <end position="917"/>
    </location>
</feature>
<dbReference type="GO" id="GO:0008158">
    <property type="term" value="F:hedgehog receptor activity"/>
    <property type="evidence" value="ECO:0007669"/>
    <property type="project" value="TreeGrafter"/>
</dbReference>
<dbReference type="InterPro" id="IPR005835">
    <property type="entry name" value="NTP_transferase_dom"/>
</dbReference>
<feature type="region of interest" description="Disordered" evidence="7">
    <location>
        <begin position="1723"/>
        <end position="1749"/>
    </location>
</feature>
<feature type="transmembrane region" description="Helical" evidence="8">
    <location>
        <begin position="822"/>
        <end position="845"/>
    </location>
</feature>
<proteinExistence type="evidence at protein level"/>
<keyword evidence="12" id="KW-1267">Proteomics identification</keyword>
<feature type="region of interest" description="Disordered" evidence="7">
    <location>
        <begin position="1612"/>
        <end position="1696"/>
    </location>
</feature>
<evidence type="ECO:0007829" key="12">
    <source>
        <dbReference type="PeptideAtlas" id="A0A498MVG0"/>
    </source>
</evidence>
<dbReference type="InterPro" id="IPR029044">
    <property type="entry name" value="Nucleotide-diphossugar_trans"/>
</dbReference>
<feature type="transmembrane region" description="Helical" evidence="8">
    <location>
        <begin position="892"/>
        <end position="917"/>
    </location>
</feature>
<gene>
    <name evidence="10" type="ORF">ROHU_024748</name>
</gene>
<feature type="transmembrane region" description="Helical" evidence="8">
    <location>
        <begin position="1449"/>
        <end position="1468"/>
    </location>
</feature>
<dbReference type="GO" id="GO:0045879">
    <property type="term" value="P:negative regulation of smoothened signaling pathway"/>
    <property type="evidence" value="ECO:0007669"/>
    <property type="project" value="TreeGrafter"/>
</dbReference>
<feature type="compositionally biased region" description="Basic and acidic residues" evidence="7">
    <location>
        <begin position="1639"/>
        <end position="1659"/>
    </location>
</feature>
<feature type="transmembrane region" description="Helical" evidence="8">
    <location>
        <begin position="508"/>
        <end position="527"/>
    </location>
</feature>
<dbReference type="FunFam" id="3.90.550.10:FF:000105">
    <property type="entry name" value="translation initiation factor eIF-2B subunit gamma"/>
    <property type="match status" value="1"/>
</dbReference>
<keyword evidence="11" id="KW-1185">Reference proteome</keyword>
<comment type="caution">
    <text evidence="10">The sequence shown here is derived from an EMBL/GenBank/DDBJ whole genome shotgun (WGS) entry which is preliminary data.</text>
</comment>
<dbReference type="PANTHER" id="PTHR46022">
    <property type="entry name" value="PROTEIN PATCHED"/>
    <property type="match status" value="1"/>
</dbReference>
<evidence type="ECO:0000256" key="2">
    <source>
        <dbReference type="ARBA" id="ARBA00005585"/>
    </source>
</evidence>
<dbReference type="FunFam" id="1.20.1640.10:FF:000007">
    <property type="entry name" value="Protein patched homolog 1"/>
    <property type="match status" value="1"/>
</dbReference>
<feature type="transmembrane region" description="Helical" evidence="8">
    <location>
        <begin position="1118"/>
        <end position="1138"/>
    </location>
</feature>
<dbReference type="GO" id="GO:0005119">
    <property type="term" value="F:smoothened binding"/>
    <property type="evidence" value="ECO:0007669"/>
    <property type="project" value="TreeGrafter"/>
</dbReference>
<evidence type="ECO:0000313" key="10">
    <source>
        <dbReference type="EMBL" id="RXN20777.1"/>
    </source>
</evidence>
<dbReference type="Gene3D" id="1.20.1640.10">
    <property type="entry name" value="Multidrug efflux transporter AcrB transmembrane domain"/>
    <property type="match status" value="1"/>
</dbReference>
<protein>
    <submittedName>
        <fullName evidence="10">Patched-like protein</fullName>
    </submittedName>
</protein>
<feature type="region of interest" description="Disordered" evidence="7">
    <location>
        <begin position="1515"/>
        <end position="1539"/>
    </location>
</feature>
<dbReference type="Pfam" id="PF00483">
    <property type="entry name" value="NTP_transferase"/>
    <property type="match status" value="1"/>
</dbReference>
<dbReference type="CDD" id="cd04198">
    <property type="entry name" value="eIF-2B_gamma_N"/>
    <property type="match status" value="1"/>
</dbReference>
<accession>A0A498MVG0</accession>
<dbReference type="GO" id="GO:0097108">
    <property type="term" value="F:hedgehog family protein binding"/>
    <property type="evidence" value="ECO:0007669"/>
    <property type="project" value="TreeGrafter"/>
</dbReference>